<comment type="cofactor">
    <cofactor evidence="1">
        <name>pantetheine 4'-phosphate</name>
        <dbReference type="ChEBI" id="CHEBI:47942"/>
    </cofactor>
</comment>
<dbReference type="InterPro" id="IPR036736">
    <property type="entry name" value="ACP-like_sf"/>
</dbReference>
<evidence type="ECO:0000313" key="6">
    <source>
        <dbReference type="EMBL" id="GAA2681156.1"/>
    </source>
</evidence>
<evidence type="ECO:0000313" key="7">
    <source>
        <dbReference type="Proteomes" id="UP001500994"/>
    </source>
</evidence>
<dbReference type="PROSITE" id="PS50075">
    <property type="entry name" value="CARRIER"/>
    <property type="match status" value="2"/>
</dbReference>
<evidence type="ECO:0000256" key="2">
    <source>
        <dbReference type="ARBA" id="ARBA00022450"/>
    </source>
</evidence>
<dbReference type="Gene3D" id="3.30.559.10">
    <property type="entry name" value="Chloramphenicol acetyltransferase-like domain"/>
    <property type="match status" value="2"/>
</dbReference>
<reference evidence="6 7" key="1">
    <citation type="journal article" date="2019" name="Int. J. Syst. Evol. Microbiol.">
        <title>The Global Catalogue of Microorganisms (GCM) 10K type strain sequencing project: providing services to taxonomists for standard genome sequencing and annotation.</title>
        <authorList>
            <consortium name="The Broad Institute Genomics Platform"/>
            <consortium name="The Broad Institute Genome Sequencing Center for Infectious Disease"/>
            <person name="Wu L."/>
            <person name="Ma J."/>
        </authorList>
    </citation>
    <scope>NUCLEOTIDE SEQUENCE [LARGE SCALE GENOMIC DNA]</scope>
    <source>
        <strain evidence="6 7">JCM 16374</strain>
    </source>
</reference>
<dbReference type="EMBL" id="BAAARK010000027">
    <property type="protein sequence ID" value="GAA2681156.1"/>
    <property type="molecule type" value="Genomic_DNA"/>
</dbReference>
<dbReference type="InterPro" id="IPR023213">
    <property type="entry name" value="CAT-like_dom_sf"/>
</dbReference>
<dbReference type="InterPro" id="IPR006162">
    <property type="entry name" value="Ppantetheine_attach_site"/>
</dbReference>
<dbReference type="InterPro" id="IPR010071">
    <property type="entry name" value="AA_adenyl_dom"/>
</dbReference>
<dbReference type="Gene3D" id="3.40.50.12780">
    <property type="entry name" value="N-terminal domain of ligase-like"/>
    <property type="match status" value="2"/>
</dbReference>
<comment type="caution">
    <text evidence="6">The sequence shown here is derived from an EMBL/GenBank/DDBJ whole genome shotgun (WGS) entry which is preliminary data.</text>
</comment>
<evidence type="ECO:0000256" key="1">
    <source>
        <dbReference type="ARBA" id="ARBA00001957"/>
    </source>
</evidence>
<organism evidence="6 7">
    <name type="scientific">Streptomyces lunalinharesii</name>
    <dbReference type="NCBI Taxonomy" id="333384"/>
    <lineage>
        <taxon>Bacteria</taxon>
        <taxon>Bacillati</taxon>
        <taxon>Actinomycetota</taxon>
        <taxon>Actinomycetes</taxon>
        <taxon>Kitasatosporales</taxon>
        <taxon>Streptomycetaceae</taxon>
        <taxon>Streptomyces</taxon>
    </lineage>
</organism>
<dbReference type="InterPro" id="IPR000873">
    <property type="entry name" value="AMP-dep_synth/lig_dom"/>
</dbReference>
<dbReference type="Pfam" id="PF00550">
    <property type="entry name" value="PP-binding"/>
    <property type="match status" value="2"/>
</dbReference>
<dbReference type="SMART" id="SM01294">
    <property type="entry name" value="PKS_PP_betabranch"/>
    <property type="match status" value="1"/>
</dbReference>
<dbReference type="InterPro" id="IPR020845">
    <property type="entry name" value="AMP-binding_CS"/>
</dbReference>
<dbReference type="Pfam" id="PF00501">
    <property type="entry name" value="AMP-binding"/>
    <property type="match status" value="2"/>
</dbReference>
<evidence type="ECO:0000256" key="3">
    <source>
        <dbReference type="ARBA" id="ARBA00022553"/>
    </source>
</evidence>
<feature type="domain" description="Carrier" evidence="5">
    <location>
        <begin position="2032"/>
        <end position="2106"/>
    </location>
</feature>
<proteinExistence type="predicted"/>
<dbReference type="PANTHER" id="PTHR45527">
    <property type="entry name" value="NONRIBOSOMAL PEPTIDE SYNTHETASE"/>
    <property type="match status" value="1"/>
</dbReference>
<dbReference type="RefSeq" id="WP_344582134.1">
    <property type="nucleotide sequence ID" value="NZ_BAAARK010000027.1"/>
</dbReference>
<dbReference type="InterPro" id="IPR042099">
    <property type="entry name" value="ANL_N_sf"/>
</dbReference>
<dbReference type="CDD" id="cd19543">
    <property type="entry name" value="DCL_NRPS"/>
    <property type="match status" value="1"/>
</dbReference>
<keyword evidence="2" id="KW-0596">Phosphopantetheine</keyword>
<dbReference type="PANTHER" id="PTHR45527:SF1">
    <property type="entry name" value="FATTY ACID SYNTHASE"/>
    <property type="match status" value="1"/>
</dbReference>
<dbReference type="NCBIfam" id="TIGR01733">
    <property type="entry name" value="AA-adenyl-dom"/>
    <property type="match status" value="2"/>
</dbReference>
<dbReference type="InterPro" id="IPR029058">
    <property type="entry name" value="AB_hydrolase_fold"/>
</dbReference>
<dbReference type="Gene3D" id="3.30.300.30">
    <property type="match status" value="2"/>
</dbReference>
<dbReference type="SMART" id="SM00823">
    <property type="entry name" value="PKS_PP"/>
    <property type="match status" value="2"/>
</dbReference>
<feature type="region of interest" description="Disordered" evidence="4">
    <location>
        <begin position="595"/>
        <end position="616"/>
    </location>
</feature>
<evidence type="ECO:0000256" key="4">
    <source>
        <dbReference type="SAM" id="MobiDB-lite"/>
    </source>
</evidence>
<dbReference type="Proteomes" id="UP001500994">
    <property type="component" value="Unassembled WGS sequence"/>
</dbReference>
<keyword evidence="3" id="KW-0597">Phosphoprotein</keyword>
<feature type="domain" description="Carrier" evidence="5">
    <location>
        <begin position="979"/>
        <end position="1053"/>
    </location>
</feature>
<dbReference type="InterPro" id="IPR020806">
    <property type="entry name" value="PKS_PP-bd"/>
</dbReference>
<sequence length="2136" mass="227131">MTSRDAVTSHHPAGSGLLPLTVAQRGVFYAQQLDPGNPAYNTVVVMEIHGPVDGGLLARAVRRAEAESGTFDVEFVELPEGPHQRPVAPGCSTWQDLDLSGEADPLGAARALMERDSRTANDLFTDVLSVHVLMRVGDDHYLWYQRSHHILSDGYGSVRHSRRIAEVYEQLAAGEEVSGRPLGRLTDLLADEAEYRASADYRADKAYWTGAFDDRPETVSLAPGVPTGAAARALAATSELPHAELQALRTAGREARTSWSVVMLAAVAAYLHGMTAATDLAIGVPVAARVGARSENVPGMVSNTLPLRLSVDPGASRSELVRHVGQRLGQLLAHQRHPYDDLRRDLRMLGSNEQLFGVLVNIMPAGSESNFAGREATLTALSGGAVHDLNLTCHPGPDGQGMRIDFEANPERHTADELAAHQRRFLDFLTRFLGAPAGRALARTDVLTAAERAAALAAGQLPGPSAPVPARTFPDLFEEQVRTTPHRPAVLSAAGTLDYAELNARANRLARALVERGAGPESVVAVALPRGVAALTAVVGVLKSGAAYLPIDLVHQRARVTTMLDDTAPVLLLTTRAADDPALAPDVVRLHLDDADSLTPRPVPGPPDTDLTDADRRAPLRPAHPAYVIYTSGSTGNPKGVVVPHTGLAGLLAHQKALLDLTPDTRVLQLASRGFDASIWELCTALLTGAAAVVAPAERLLPGPQLAALVRELGVNCLLMAPSALAAMEPDGLPEGVTLVVGAEACAPELVARWSPGRRMVNAYGPTESTVIATQTPPLSGRTVPPMGRTVPGTRVRVLDTALRPVLPDVAGEVYLSGDGLARGYLNNPRLTAERFVADPYGPPGTRMYRTGDLARRTAEGELTYLGRTDRQVKVRGFRIEPGEIESVLAQAPGVGRVSVVAREDRPGIRQLVAYVVPAAGAEPLDATALRDTVGRALPPYMVPAAVVFLPDLPLTPSGKLDHRALPRPEYTGSDTGRAPRDAREAKLCELFGAVLGASRVSIDDSFFELGGDSIVAVRLASRATRAGIPLTPQAVFAHRTVAELAAHAAEPVEEPTQLPVEDVELVSLEVGERARLEQAWQHLDTTGEGPVADVLPLGPLQQGMLFHAGFAEGADAYTVQKVFGLSGPLTSGAFRRACQAVVERHTALRAGFTQSAAGEPLQLVARHVEVPVYEHDLRGLPPEERGGRLADLLARDKRTRFDMFAPPLLRFSLIRLADERHLVALSGHHILFDGWSVPLILRDVLALLHGAEAELPAPVPLRASLAWAASQDRTAAEQAWQRALADLDGPTLVAPARPASADSLPGLLVTELPAGLTAAVESTARTRGLTLNTVIQGAWALLLHTLTGRDDVVFGGTVSGRPPQLAGVDEIVGLLMNTLPVRIRLNPGEPLAALLARVQDEQSALVGHHHLGLPDLHRLAGHGELFDTSVVFGNAPIDREEILKQARGLRVTVEESDPTGGTHYPLSLSVVPGERLRLELTYRGDLFEAADAESCVGRLRLALEAFATAPDRLVGRMSLLTDAERPTPAHHTEDSAGDVPATTLPALFAAQARRTPDAVAVVCDGERITYAELAARAGRLAGALAAQGAGPGQVVAVRLRRSVELIVVLHAIHLAGAAYLPLDPDYPDQRIQHMLAQTRPVLVVDDAFLAGLGPEAAVLAPALGLRPEHPAYVVFTSGSTGRPKGIVVTHAGVTNYLAGMQERHPLGPADRVLQRTSLSFDPSVWEIFWPLQQGAAVVVARPDGEVAPGYLPALIREERVTVAQFVPSTLEVFLREPGSDRCDSLTRVFVGGEQLTGALADHFHAVVGAELHNQYGPTEVSVYTTTGRAVAGENPAGVPVGTPLTHLRVYVLDGFLRPVPVGVVGEIYIGGAGVARGYVGRPGLTGERFVADVFGASGGRMYRTGDLGRWGADGVVEYCGRSDFQVKVRGHRIELGEIEAVLAGDPSVAQAVVGVPVDGAGVRRVVGYVRAVPGVVVDVEGVRGRVARVLPEYMVPVRVVVVESFVLTPNGKVDRRVLPVPSFGSGGVYRAPSSVRERVLHEVFVEVLGRDRVGVDDGFFELGGDSISSMRLAARAHRAGLLLTAKDVFVHKTIARLATVAQDVDPAAGTPRTDDLVRIDADELDELEAQWKKTS</sequence>
<dbReference type="SUPFAM" id="SSF56801">
    <property type="entry name" value="Acetyl-CoA synthetase-like"/>
    <property type="match status" value="2"/>
</dbReference>
<dbReference type="Pfam" id="PF13193">
    <property type="entry name" value="AMP-binding_C"/>
    <property type="match status" value="2"/>
</dbReference>
<dbReference type="InterPro" id="IPR045851">
    <property type="entry name" value="AMP-bd_C_sf"/>
</dbReference>
<dbReference type="PROSITE" id="PS00455">
    <property type="entry name" value="AMP_BINDING"/>
    <property type="match status" value="2"/>
</dbReference>
<dbReference type="SUPFAM" id="SSF52777">
    <property type="entry name" value="CoA-dependent acyltransferases"/>
    <property type="match status" value="4"/>
</dbReference>
<gene>
    <name evidence="6" type="primary">dhbF</name>
    <name evidence="6" type="ORF">GCM10009864_62070</name>
</gene>
<feature type="region of interest" description="Disordered" evidence="4">
    <location>
        <begin position="960"/>
        <end position="979"/>
    </location>
</feature>
<dbReference type="Gene3D" id="3.40.50.1820">
    <property type="entry name" value="alpha/beta hydrolase"/>
    <property type="match status" value="2"/>
</dbReference>
<dbReference type="InterPro" id="IPR025110">
    <property type="entry name" value="AMP-bd_C"/>
</dbReference>
<name>A0ABN3SN61_9ACTN</name>
<protein>
    <submittedName>
        <fullName evidence="6">Non-ribosomal peptide synthetase DhbF</fullName>
    </submittedName>
</protein>
<dbReference type="SUPFAM" id="SSF47336">
    <property type="entry name" value="ACP-like"/>
    <property type="match status" value="2"/>
</dbReference>
<dbReference type="InterPro" id="IPR001242">
    <property type="entry name" value="Condensation_dom"/>
</dbReference>
<dbReference type="PROSITE" id="PS00012">
    <property type="entry name" value="PHOSPHOPANTETHEINE"/>
    <property type="match status" value="2"/>
</dbReference>
<evidence type="ECO:0000259" key="5">
    <source>
        <dbReference type="PROSITE" id="PS50075"/>
    </source>
</evidence>
<accession>A0ABN3SN61</accession>
<dbReference type="Gene3D" id="3.30.559.30">
    <property type="entry name" value="Nonribosomal peptide synthetase, condensation domain"/>
    <property type="match status" value="2"/>
</dbReference>
<keyword evidence="7" id="KW-1185">Reference proteome</keyword>
<dbReference type="Pfam" id="PF00668">
    <property type="entry name" value="Condensation"/>
    <property type="match status" value="2"/>
</dbReference>
<dbReference type="InterPro" id="IPR009081">
    <property type="entry name" value="PP-bd_ACP"/>
</dbReference>